<keyword evidence="4" id="KW-0133">Cell shape</keyword>
<dbReference type="GO" id="GO:0034204">
    <property type="term" value="P:lipid translocation"/>
    <property type="evidence" value="ECO:0007669"/>
    <property type="project" value="TreeGrafter"/>
</dbReference>
<dbReference type="AlphaFoldDB" id="A0A848DG31"/>
<gene>
    <name evidence="9" type="primary">murJ</name>
    <name evidence="9" type="ORF">HF519_08045</name>
</gene>
<accession>A0A848DG31</accession>
<dbReference type="GO" id="GO:0008360">
    <property type="term" value="P:regulation of cell shape"/>
    <property type="evidence" value="ECO:0007669"/>
    <property type="project" value="UniProtKB-KW"/>
</dbReference>
<dbReference type="GO" id="GO:0009252">
    <property type="term" value="P:peptidoglycan biosynthetic process"/>
    <property type="evidence" value="ECO:0007669"/>
    <property type="project" value="UniProtKB-KW"/>
</dbReference>
<evidence type="ECO:0000256" key="2">
    <source>
        <dbReference type="ARBA" id="ARBA00022475"/>
    </source>
</evidence>
<feature type="transmembrane region" description="Helical" evidence="8">
    <location>
        <begin position="394"/>
        <end position="417"/>
    </location>
</feature>
<proteinExistence type="predicted"/>
<dbReference type="GO" id="GO:0015648">
    <property type="term" value="F:lipid-linked peptidoglycan transporter activity"/>
    <property type="evidence" value="ECO:0007669"/>
    <property type="project" value="TreeGrafter"/>
</dbReference>
<dbReference type="InterPro" id="IPR004268">
    <property type="entry name" value="MurJ"/>
</dbReference>
<feature type="transmembrane region" description="Helical" evidence="8">
    <location>
        <begin position="119"/>
        <end position="142"/>
    </location>
</feature>
<dbReference type="Pfam" id="PF03023">
    <property type="entry name" value="MurJ"/>
    <property type="match status" value="1"/>
</dbReference>
<evidence type="ECO:0000256" key="4">
    <source>
        <dbReference type="ARBA" id="ARBA00022960"/>
    </source>
</evidence>
<evidence type="ECO:0000256" key="7">
    <source>
        <dbReference type="ARBA" id="ARBA00023136"/>
    </source>
</evidence>
<feature type="transmembrane region" description="Helical" evidence="8">
    <location>
        <begin position="305"/>
        <end position="327"/>
    </location>
</feature>
<keyword evidence="2" id="KW-1003">Cell membrane</keyword>
<evidence type="ECO:0000256" key="8">
    <source>
        <dbReference type="SAM" id="Phobius"/>
    </source>
</evidence>
<feature type="transmembrane region" description="Helical" evidence="8">
    <location>
        <begin position="528"/>
        <end position="550"/>
    </location>
</feature>
<comment type="subcellular location">
    <subcellularLocation>
        <location evidence="1">Cell membrane</location>
        <topology evidence="1">Multi-pass membrane protein</topology>
    </subcellularLocation>
</comment>
<evidence type="ECO:0000256" key="1">
    <source>
        <dbReference type="ARBA" id="ARBA00004651"/>
    </source>
</evidence>
<feature type="transmembrane region" description="Helical" evidence="8">
    <location>
        <begin position="269"/>
        <end position="293"/>
    </location>
</feature>
<evidence type="ECO:0000256" key="6">
    <source>
        <dbReference type="ARBA" id="ARBA00022989"/>
    </source>
</evidence>
<keyword evidence="6 8" id="KW-1133">Transmembrane helix</keyword>
<dbReference type="RefSeq" id="WP_169411692.1">
    <property type="nucleotide sequence ID" value="NZ_JAAXKZ010000019.1"/>
</dbReference>
<feature type="transmembrane region" description="Helical" evidence="8">
    <location>
        <begin position="455"/>
        <end position="477"/>
    </location>
</feature>
<dbReference type="EMBL" id="JAAXKZ010000019">
    <property type="protein sequence ID" value="NMH91536.1"/>
    <property type="molecule type" value="Genomic_DNA"/>
</dbReference>
<dbReference type="PRINTS" id="PR01806">
    <property type="entry name" value="VIRFACTRMVIN"/>
</dbReference>
<keyword evidence="3 8" id="KW-0812">Transmembrane</keyword>
<dbReference type="PANTHER" id="PTHR47019:SF1">
    <property type="entry name" value="LIPID II FLIPPASE MURJ"/>
    <property type="match status" value="1"/>
</dbReference>
<sequence length="577" mass="60065">APGPDPASMNRPTQPIDALTVEFPRLTDQGAPPPPSLGRSSSLIALASLVSRVTGFLRTLLLVAVLSLGIVNSSYTVANTLPNIVYELLLGGVLTSVMIPLLVRAQTEDADGGDRYTRLLLTVAGVVLLLATAVAMLAAPLLTRLYLGGQTTTTANPELATAFAYLLLPQIFFYGMGALLGAVLNSKGVFGPFAWAPVLNNVVVLAVLGVYMLVPGEISLDPVRMGDAKLLVLGIGTTLGIVAQAAVLLPSMRRIGFHYRPVWGWDPRLTAAGGLALWVVAYVLIGQAGYIVTTRVASSADGAAVAIYTTAWLLLQVPYGVLGVSLLTALMPRMSRAAAEGRVDDVVADLSLGSRLSAVFLIPISALLTAFGTSVGIALFSLGAGDTGGGAARLGATLAASAFGLLPFAVVMLQLRVFYALTDSRTPTLIQLFIVAVKVPMLLICPLLLAPENVVLGLAAANAASFVFGAVLGQILLARRLGALRAKEILLTIGTTTLAAAASALLAVGVVALLGLGPLAEWSPVPRAWTTLVVALLVMLPTTLLALRLLRVRELDPIVRRLAGLARGRKPRRVTPD</sequence>
<comment type="caution">
    <text evidence="9">The sequence shown here is derived from an EMBL/GenBank/DDBJ whole genome shotgun (WGS) entry which is preliminary data.</text>
</comment>
<dbReference type="Proteomes" id="UP000586918">
    <property type="component" value="Unassembled WGS sequence"/>
</dbReference>
<keyword evidence="5" id="KW-0573">Peptidoglycan synthesis</keyword>
<feature type="transmembrane region" description="Helical" evidence="8">
    <location>
        <begin position="193"/>
        <end position="214"/>
    </location>
</feature>
<protein>
    <submittedName>
        <fullName evidence="9">Murein biosynthesis integral membrane protein MurJ</fullName>
    </submittedName>
</protein>
<organism evidence="9 10">
    <name type="scientific">Pseudonocardia bannensis</name>
    <dbReference type="NCBI Taxonomy" id="630973"/>
    <lineage>
        <taxon>Bacteria</taxon>
        <taxon>Bacillati</taxon>
        <taxon>Actinomycetota</taxon>
        <taxon>Actinomycetes</taxon>
        <taxon>Pseudonocardiales</taxon>
        <taxon>Pseudonocardiaceae</taxon>
        <taxon>Pseudonocardia</taxon>
    </lineage>
</organism>
<keyword evidence="7 8" id="KW-0472">Membrane</keyword>
<evidence type="ECO:0000313" key="9">
    <source>
        <dbReference type="EMBL" id="NMH91536.1"/>
    </source>
</evidence>
<reference evidence="9 10" key="1">
    <citation type="submission" date="2020-04" db="EMBL/GenBank/DDBJ databases">
        <authorList>
            <person name="Klaysubun C."/>
            <person name="Duangmal K."/>
            <person name="Lipun K."/>
        </authorList>
    </citation>
    <scope>NUCLEOTIDE SEQUENCE [LARGE SCALE GENOMIC DNA]</scope>
    <source>
        <strain evidence="9 10">DSM 45300</strain>
    </source>
</reference>
<dbReference type="PANTHER" id="PTHR47019">
    <property type="entry name" value="LIPID II FLIPPASE MURJ"/>
    <property type="match status" value="1"/>
</dbReference>
<feature type="transmembrane region" description="Helical" evidence="8">
    <location>
        <begin position="56"/>
        <end position="78"/>
    </location>
</feature>
<dbReference type="NCBIfam" id="TIGR01695">
    <property type="entry name" value="murJ_mviN"/>
    <property type="match status" value="1"/>
</dbReference>
<feature type="transmembrane region" description="Helical" evidence="8">
    <location>
        <begin position="162"/>
        <end position="184"/>
    </location>
</feature>
<feature type="transmembrane region" description="Helical" evidence="8">
    <location>
        <begin position="84"/>
        <end position="103"/>
    </location>
</feature>
<feature type="non-terminal residue" evidence="9">
    <location>
        <position position="1"/>
    </location>
</feature>
<dbReference type="InterPro" id="IPR051050">
    <property type="entry name" value="Lipid_II_flippase_MurJ/MviN"/>
</dbReference>
<evidence type="ECO:0000256" key="3">
    <source>
        <dbReference type="ARBA" id="ARBA00022692"/>
    </source>
</evidence>
<dbReference type="GO" id="GO:0005886">
    <property type="term" value="C:plasma membrane"/>
    <property type="evidence" value="ECO:0007669"/>
    <property type="project" value="UniProtKB-SubCell"/>
</dbReference>
<feature type="transmembrane region" description="Helical" evidence="8">
    <location>
        <begin position="429"/>
        <end position="449"/>
    </location>
</feature>
<feature type="transmembrane region" description="Helical" evidence="8">
    <location>
        <begin position="230"/>
        <end position="249"/>
    </location>
</feature>
<evidence type="ECO:0000313" key="10">
    <source>
        <dbReference type="Proteomes" id="UP000586918"/>
    </source>
</evidence>
<dbReference type="CDD" id="cd13123">
    <property type="entry name" value="MATE_MurJ_like"/>
    <property type="match status" value="1"/>
</dbReference>
<evidence type="ECO:0000256" key="5">
    <source>
        <dbReference type="ARBA" id="ARBA00022984"/>
    </source>
</evidence>
<name>A0A848DG31_9PSEU</name>
<feature type="transmembrane region" description="Helical" evidence="8">
    <location>
        <begin position="489"/>
        <end position="516"/>
    </location>
</feature>
<feature type="transmembrane region" description="Helical" evidence="8">
    <location>
        <begin position="358"/>
        <end position="382"/>
    </location>
</feature>
<keyword evidence="10" id="KW-1185">Reference proteome</keyword>